<dbReference type="AlphaFoldDB" id="A0AAV8TPS2"/>
<sequence length="379" mass="43288">MIWVFVKINFRDISMKRHDSLSGEKVLNINVKKLNSLPQIQDKKSTGERKILAILAPDSSTSIADENGIQEVNDLEKKSGGYAVGHINSYQKQIKKLDKWVKDISDCKDPGRHKANFSRGSIWSPSLFSQASAGNVLDSMREEDHSDQFNHLENYQEKEVIVNATCSPGVQDIIEVPQTIRICKSSEAPNMECQILNTKGENKLGSADLTSDEYFDSVKEAETDCIKTMMLSPGCQKRPQKPRDGMSIDCNVSVAHPDLAAVVTQTDFGQLSQRIEQLERARTFNKQEIADVRDNELKLLKEINEQLKSIKSEMKTLKAETSPLPDRPTLDLLQEVYLVLPHYLFQYHTKKHRPFHYLWMSNMFCTCNTDFFRFLFAYD</sequence>
<accession>A0AAV8TPS2</accession>
<dbReference type="Proteomes" id="UP001159364">
    <property type="component" value="Linkage Group LG04"/>
</dbReference>
<evidence type="ECO:0000313" key="3">
    <source>
        <dbReference type="Proteomes" id="UP001159364"/>
    </source>
</evidence>
<proteinExistence type="predicted"/>
<protein>
    <submittedName>
        <fullName evidence="2">Uncharacterized protein</fullName>
    </submittedName>
</protein>
<evidence type="ECO:0000256" key="1">
    <source>
        <dbReference type="SAM" id="Coils"/>
    </source>
</evidence>
<reference evidence="2 3" key="1">
    <citation type="submission" date="2021-09" db="EMBL/GenBank/DDBJ databases">
        <title>Genomic insights and catalytic innovation underlie evolution of tropane alkaloids biosynthesis.</title>
        <authorList>
            <person name="Wang Y.-J."/>
            <person name="Tian T."/>
            <person name="Huang J.-P."/>
            <person name="Huang S.-X."/>
        </authorList>
    </citation>
    <scope>NUCLEOTIDE SEQUENCE [LARGE SCALE GENOMIC DNA]</scope>
    <source>
        <strain evidence="2">KIB-2018</strain>
        <tissue evidence="2">Leaf</tissue>
    </source>
</reference>
<feature type="coiled-coil region" evidence="1">
    <location>
        <begin position="275"/>
        <end position="320"/>
    </location>
</feature>
<comment type="caution">
    <text evidence="2">The sequence shown here is derived from an EMBL/GenBank/DDBJ whole genome shotgun (WGS) entry which is preliminary data.</text>
</comment>
<name>A0AAV8TPS2_9ROSI</name>
<keyword evidence="1" id="KW-0175">Coiled coil</keyword>
<evidence type="ECO:0000313" key="2">
    <source>
        <dbReference type="EMBL" id="KAJ8768094.1"/>
    </source>
</evidence>
<keyword evidence="3" id="KW-1185">Reference proteome</keyword>
<organism evidence="2 3">
    <name type="scientific">Erythroxylum novogranatense</name>
    <dbReference type="NCBI Taxonomy" id="1862640"/>
    <lineage>
        <taxon>Eukaryota</taxon>
        <taxon>Viridiplantae</taxon>
        <taxon>Streptophyta</taxon>
        <taxon>Embryophyta</taxon>
        <taxon>Tracheophyta</taxon>
        <taxon>Spermatophyta</taxon>
        <taxon>Magnoliopsida</taxon>
        <taxon>eudicotyledons</taxon>
        <taxon>Gunneridae</taxon>
        <taxon>Pentapetalae</taxon>
        <taxon>rosids</taxon>
        <taxon>fabids</taxon>
        <taxon>Malpighiales</taxon>
        <taxon>Erythroxylaceae</taxon>
        <taxon>Erythroxylum</taxon>
    </lineage>
</organism>
<dbReference type="EMBL" id="JAIWQS010000004">
    <property type="protein sequence ID" value="KAJ8768094.1"/>
    <property type="molecule type" value="Genomic_DNA"/>
</dbReference>
<gene>
    <name evidence="2" type="ORF">K2173_021034</name>
</gene>